<dbReference type="SUPFAM" id="SSF52540">
    <property type="entry name" value="P-loop containing nucleoside triphosphate hydrolases"/>
    <property type="match status" value="1"/>
</dbReference>
<comment type="caution">
    <text evidence="1">The sequence shown here is derived from an EMBL/GenBank/DDBJ whole genome shotgun (WGS) entry which is preliminary data.</text>
</comment>
<dbReference type="Proteomes" id="UP001141806">
    <property type="component" value="Unassembled WGS sequence"/>
</dbReference>
<protein>
    <submittedName>
        <fullName evidence="1">Uncharacterized protein</fullName>
    </submittedName>
</protein>
<dbReference type="EMBL" id="JAMYWD010000001">
    <property type="protein sequence ID" value="KAJ4981013.1"/>
    <property type="molecule type" value="Genomic_DNA"/>
</dbReference>
<accession>A0A9Q0R2J3</accession>
<name>A0A9Q0R2J3_9MAGN</name>
<evidence type="ECO:0000313" key="1">
    <source>
        <dbReference type="EMBL" id="KAJ4981013.1"/>
    </source>
</evidence>
<organism evidence="1 2">
    <name type="scientific">Protea cynaroides</name>
    <dbReference type="NCBI Taxonomy" id="273540"/>
    <lineage>
        <taxon>Eukaryota</taxon>
        <taxon>Viridiplantae</taxon>
        <taxon>Streptophyta</taxon>
        <taxon>Embryophyta</taxon>
        <taxon>Tracheophyta</taxon>
        <taxon>Spermatophyta</taxon>
        <taxon>Magnoliopsida</taxon>
        <taxon>Proteales</taxon>
        <taxon>Proteaceae</taxon>
        <taxon>Protea</taxon>
    </lineage>
</organism>
<dbReference type="AlphaFoldDB" id="A0A9Q0R2J3"/>
<dbReference type="InterPro" id="IPR027417">
    <property type="entry name" value="P-loop_NTPase"/>
</dbReference>
<sequence>MKKRLRGKRVLLILDGIDFVPKFNDMGILFKLFDVGSKIFVTGTEKKNVRNAYKSFLDKMVYKVDDDRICRLPKLDGNQSFQLFNRRAFPNGEFREVLDKDVMETVKLLADGLPSYAVKLAHFLGGKITDNEVCQTRLNDLKNIPDGDLDQKIQKWHADAKKKAGKSLRRLRMP</sequence>
<keyword evidence="2" id="KW-1185">Reference proteome</keyword>
<gene>
    <name evidence="1" type="ORF">NE237_031850</name>
</gene>
<evidence type="ECO:0000313" key="2">
    <source>
        <dbReference type="Proteomes" id="UP001141806"/>
    </source>
</evidence>
<reference evidence="1" key="1">
    <citation type="journal article" date="2023" name="Plant J.">
        <title>The genome of the king protea, Protea cynaroides.</title>
        <authorList>
            <person name="Chang J."/>
            <person name="Duong T.A."/>
            <person name="Schoeman C."/>
            <person name="Ma X."/>
            <person name="Roodt D."/>
            <person name="Barker N."/>
            <person name="Li Z."/>
            <person name="Van de Peer Y."/>
            <person name="Mizrachi E."/>
        </authorList>
    </citation>
    <scope>NUCLEOTIDE SEQUENCE</scope>
    <source>
        <tissue evidence="1">Young leaves</tissue>
    </source>
</reference>
<proteinExistence type="predicted"/>